<dbReference type="NCBIfam" id="TIGR01546">
    <property type="entry name" value="GAPDH-II_archae"/>
    <property type="match status" value="1"/>
</dbReference>
<evidence type="ECO:0000313" key="14">
    <source>
        <dbReference type="EMBL" id="KLK88670.1"/>
    </source>
</evidence>
<dbReference type="AlphaFoldDB" id="A0A0H1R0F9"/>
<proteinExistence type="inferred from homology"/>
<comment type="subcellular location">
    <subcellularLocation>
        <location evidence="10 12">Cytoplasm</location>
    </subcellularLocation>
</comment>
<dbReference type="PATRIC" id="fig|1550566.3.peg.1451"/>
<dbReference type="SUPFAM" id="SSF51735">
    <property type="entry name" value="NAD(P)-binding Rossmann-fold domains"/>
    <property type="match status" value="1"/>
</dbReference>
<feature type="binding site" evidence="10">
    <location>
        <begin position="139"/>
        <end position="141"/>
    </location>
    <ligand>
        <name>D-glyceraldehyde 3-phosphate</name>
        <dbReference type="ChEBI" id="CHEBI:59776"/>
    </ligand>
</feature>
<comment type="catalytic activity">
    <reaction evidence="8 10 12">
        <text>D-glyceraldehyde 3-phosphate + phosphate + NADP(+) = (2R)-3-phospho-glyceroyl phosphate + NADPH + H(+)</text>
        <dbReference type="Rhea" id="RHEA:10296"/>
        <dbReference type="ChEBI" id="CHEBI:15378"/>
        <dbReference type="ChEBI" id="CHEBI:43474"/>
        <dbReference type="ChEBI" id="CHEBI:57604"/>
        <dbReference type="ChEBI" id="CHEBI:57783"/>
        <dbReference type="ChEBI" id="CHEBI:58349"/>
        <dbReference type="ChEBI" id="CHEBI:59776"/>
        <dbReference type="EC" id="1.2.1.59"/>
    </reaction>
</comment>
<dbReference type="InterPro" id="IPR036291">
    <property type="entry name" value="NAD(P)-bd_dom_sf"/>
</dbReference>
<dbReference type="Gene3D" id="3.40.50.720">
    <property type="entry name" value="NAD(P)-binding Rossmann-like Domain"/>
    <property type="match status" value="1"/>
</dbReference>
<dbReference type="GO" id="GO:0050661">
    <property type="term" value="F:NADP binding"/>
    <property type="evidence" value="ECO:0007669"/>
    <property type="project" value="UniProtKB-UniRule"/>
</dbReference>
<dbReference type="UniPathway" id="UPA00109">
    <property type="reaction ID" value="UER00184"/>
</dbReference>
<evidence type="ECO:0000256" key="12">
    <source>
        <dbReference type="RuleBase" id="RU003388"/>
    </source>
</evidence>
<evidence type="ECO:0000256" key="7">
    <source>
        <dbReference type="ARBA" id="ARBA00023152"/>
    </source>
</evidence>
<dbReference type="HAMAP" id="MF_00559">
    <property type="entry name" value="G3P_dehdrog_arch"/>
    <property type="match status" value="1"/>
</dbReference>
<dbReference type="STRING" id="1550566.SZ63_06695"/>
<comment type="caution">
    <text evidence="14">The sequence shown here is derived from an EMBL/GenBank/DDBJ whole genome shotgun (WGS) entry which is preliminary data.</text>
</comment>
<evidence type="ECO:0000256" key="4">
    <source>
        <dbReference type="ARBA" id="ARBA00022857"/>
    </source>
</evidence>
<keyword evidence="15" id="KW-1185">Reference proteome</keyword>
<feature type="binding site" evidence="10">
    <location>
        <position position="110"/>
    </location>
    <ligand>
        <name>NAD(+)</name>
        <dbReference type="ChEBI" id="CHEBI:57540"/>
    </ligand>
</feature>
<evidence type="ECO:0000256" key="5">
    <source>
        <dbReference type="ARBA" id="ARBA00023002"/>
    </source>
</evidence>
<evidence type="ECO:0000256" key="9">
    <source>
        <dbReference type="ARBA" id="ARBA00048853"/>
    </source>
</evidence>
<name>A0A0H1R0F9_9EURY</name>
<dbReference type="GO" id="GO:0051287">
    <property type="term" value="F:NAD binding"/>
    <property type="evidence" value="ECO:0007669"/>
    <property type="project" value="UniProtKB-UniRule"/>
</dbReference>
<keyword evidence="10 12" id="KW-0963">Cytoplasm</keyword>
<evidence type="ECO:0000256" key="11">
    <source>
        <dbReference type="PIRSR" id="PIRSR000149-1"/>
    </source>
</evidence>
<protein>
    <recommendedName>
        <fullName evidence="10 12">Glyceraldehyde-3-phosphate dehydrogenase</fullName>
        <shortName evidence="10">GAPDH</shortName>
        <ecNumber evidence="10 12">1.2.1.59</ecNumber>
    </recommendedName>
    <alternativeName>
        <fullName evidence="10">NAD(P)-dependent glyceraldehyde-3-phosphate dehydrogenase</fullName>
    </alternativeName>
</protein>
<evidence type="ECO:0000256" key="1">
    <source>
        <dbReference type="ARBA" id="ARBA00004869"/>
    </source>
</evidence>
<dbReference type="InterPro" id="IPR000846">
    <property type="entry name" value="DapB_N"/>
</dbReference>
<comment type="similarity">
    <text evidence="2 10 12">Belongs to the glyceraldehyde-3-phosphate dehydrogenase family.</text>
</comment>
<dbReference type="NCBIfam" id="NF003251">
    <property type="entry name" value="PRK04207.1"/>
    <property type="match status" value="1"/>
</dbReference>
<dbReference type="SUPFAM" id="SSF55347">
    <property type="entry name" value="Glyceraldehyde-3-phosphate dehydrogenase-like, C-terminal domain"/>
    <property type="match status" value="1"/>
</dbReference>
<dbReference type="GO" id="GO:0006096">
    <property type="term" value="P:glycolytic process"/>
    <property type="evidence" value="ECO:0007669"/>
    <property type="project" value="UniProtKB-UniRule"/>
</dbReference>
<keyword evidence="5 10" id="KW-0560">Oxidoreductase</keyword>
<feature type="binding site" evidence="10">
    <location>
        <position position="302"/>
    </location>
    <ligand>
        <name>NAD(+)</name>
        <dbReference type="ChEBI" id="CHEBI:57540"/>
    </ligand>
</feature>
<keyword evidence="6 10" id="KW-0520">NAD</keyword>
<evidence type="ECO:0000256" key="3">
    <source>
        <dbReference type="ARBA" id="ARBA00011881"/>
    </source>
</evidence>
<dbReference type="InterPro" id="IPR006436">
    <property type="entry name" value="Glyceraldehyde-3-P_DH_2_arc"/>
</dbReference>
<feature type="binding site" evidence="10">
    <location>
        <begin position="11"/>
        <end position="12"/>
    </location>
    <ligand>
        <name>NAD(+)</name>
        <dbReference type="ChEBI" id="CHEBI:57540"/>
    </ligand>
</feature>
<dbReference type="EMBL" id="JXOJ01000002">
    <property type="protein sequence ID" value="KLK88670.1"/>
    <property type="molecule type" value="Genomic_DNA"/>
</dbReference>
<dbReference type="InterPro" id="IPR020831">
    <property type="entry name" value="GlycerAld/Erythrose_P_DH"/>
</dbReference>
<dbReference type="PIRSF" id="PIRSF000149">
    <property type="entry name" value="GAP_DH"/>
    <property type="match status" value="1"/>
</dbReference>
<feature type="binding site" evidence="10">
    <location>
        <position position="168"/>
    </location>
    <ligand>
        <name>NAD(+)</name>
        <dbReference type="ChEBI" id="CHEBI:57540"/>
    </ligand>
</feature>
<dbReference type="GO" id="GO:0047100">
    <property type="term" value="F:glyceraldehyde-3-phosphate dehydrogenase (NADP+) (phosphorylating) activity"/>
    <property type="evidence" value="ECO:0007669"/>
    <property type="project" value="RHEA"/>
</dbReference>
<feature type="domain" description="Glyceraldehyde 3-phosphate dehydrogenase NAD(P) binding" evidence="13">
    <location>
        <begin position="2"/>
        <end position="140"/>
    </location>
</feature>
<comment type="subunit">
    <text evidence="3 10 12">Homotetramer.</text>
</comment>
<dbReference type="GO" id="GO:0004365">
    <property type="term" value="F:glyceraldehyde-3-phosphate dehydrogenase (NAD+) (phosphorylating) activity"/>
    <property type="evidence" value="ECO:0007669"/>
    <property type="project" value="UniProtKB-UniRule"/>
</dbReference>
<dbReference type="Proteomes" id="UP000035301">
    <property type="component" value="Unassembled WGS sequence"/>
</dbReference>
<organism evidence="14 15">
    <name type="scientific">Methanoculleus sediminis</name>
    <dbReference type="NCBI Taxonomy" id="1550566"/>
    <lineage>
        <taxon>Archaea</taxon>
        <taxon>Methanobacteriati</taxon>
        <taxon>Methanobacteriota</taxon>
        <taxon>Stenosarchaea group</taxon>
        <taxon>Methanomicrobia</taxon>
        <taxon>Methanomicrobiales</taxon>
        <taxon>Methanomicrobiaceae</taxon>
        <taxon>Methanoculleus</taxon>
    </lineage>
</organism>
<evidence type="ECO:0000256" key="10">
    <source>
        <dbReference type="HAMAP-Rule" id="MF_00559"/>
    </source>
</evidence>
<dbReference type="OrthoDB" id="295712at2157"/>
<feature type="active site" description="Nucleophile" evidence="10 11">
    <location>
        <position position="140"/>
    </location>
</feature>
<dbReference type="Pfam" id="PF02800">
    <property type="entry name" value="Gp_dh_C"/>
    <property type="match status" value="1"/>
</dbReference>
<evidence type="ECO:0000259" key="13">
    <source>
        <dbReference type="SMART" id="SM00846"/>
    </source>
</evidence>
<evidence type="ECO:0000256" key="6">
    <source>
        <dbReference type="ARBA" id="ARBA00023027"/>
    </source>
</evidence>
<reference evidence="14 15" key="1">
    <citation type="journal article" date="2015" name="Int. J. Syst. Evol. Microbiol.">
        <title>Methanoculleus sediminis sp. nov., a methanogen from sediments near a submarine mud volcano.</title>
        <authorList>
            <person name="Chen S.C."/>
            <person name="Chen M.F."/>
            <person name="Lai M.C."/>
            <person name="Weng C.Y."/>
            <person name="Wu S.Y."/>
            <person name="Lin S."/>
            <person name="Yang T.F."/>
            <person name="Chen P.C."/>
        </authorList>
    </citation>
    <scope>NUCLEOTIDE SEQUENCE [LARGE SCALE GENOMIC DNA]</scope>
    <source>
        <strain evidence="14 15">S3Fa</strain>
    </source>
</reference>
<sequence length="341" mass="37202">MIKVAINGYGTIGKRVADAVAAQPDMEVIGVSKTSVSAEAYIAKERGYPLYIADLGKKPAFEKAGIEVAGDVEAMLKAADIVVDATPGGVGEKNRPIYEKLGKKAIFQGGEDHEVAGFSFNAHANYNEAENHQFARVVSCNSTGLVRIIHALDQAFGVARVRAVMVRRGADPDDVKRGPIDAIVLNPASIPSHHGPDVNTVLPHINIVTLAMIVPTTFMHMHSIQMDLKKETTREEVLKVFENHSRIGLVRKTMGIKSNAQLREYTQDLGRPRTDLWENGVFEESVSILDGKEFYCFQAIHQEADVVPENIDCIRALMGTVKDSQESIRMTNEALGLVAIG</sequence>
<dbReference type="EC" id="1.2.1.59" evidence="10 12"/>
<gene>
    <name evidence="10" type="primary">gap</name>
    <name evidence="14" type="ORF">SZ63_06695</name>
</gene>
<accession>A0A0H1R0F9</accession>
<dbReference type="InterPro" id="IPR020828">
    <property type="entry name" value="GlycerAld_3-P_DH_NAD(P)-bd"/>
</dbReference>
<dbReference type="GO" id="GO:0009089">
    <property type="term" value="P:lysine biosynthetic process via diaminopimelate"/>
    <property type="evidence" value="ECO:0007669"/>
    <property type="project" value="InterPro"/>
</dbReference>
<keyword evidence="4 10" id="KW-0521">NADP</keyword>
<comment type="catalytic activity">
    <reaction evidence="9 10 12">
        <text>D-glyceraldehyde 3-phosphate + phosphate + NAD(+) = (2R)-3-phospho-glyceroyl phosphate + NADH + H(+)</text>
        <dbReference type="Rhea" id="RHEA:10300"/>
        <dbReference type="ChEBI" id="CHEBI:15378"/>
        <dbReference type="ChEBI" id="CHEBI:43474"/>
        <dbReference type="ChEBI" id="CHEBI:57540"/>
        <dbReference type="ChEBI" id="CHEBI:57604"/>
        <dbReference type="ChEBI" id="CHEBI:57945"/>
        <dbReference type="ChEBI" id="CHEBI:59776"/>
        <dbReference type="EC" id="1.2.1.59"/>
    </reaction>
</comment>
<dbReference type="RefSeq" id="WP_048182962.1">
    <property type="nucleotide sequence ID" value="NZ_JXOJ01000002.1"/>
</dbReference>
<dbReference type="CDD" id="cd02278">
    <property type="entry name" value="GAPDH_II_N"/>
    <property type="match status" value="1"/>
</dbReference>
<feature type="binding site" evidence="10">
    <location>
        <begin position="194"/>
        <end position="195"/>
    </location>
    <ligand>
        <name>D-glyceraldehyde 3-phosphate</name>
        <dbReference type="ChEBI" id="CHEBI:59776"/>
    </ligand>
</feature>
<dbReference type="InterPro" id="IPR020829">
    <property type="entry name" value="GlycerAld_3-P_DH_cat"/>
</dbReference>
<dbReference type="CDD" id="cd18127">
    <property type="entry name" value="GAPDH_II_C"/>
    <property type="match status" value="1"/>
</dbReference>
<evidence type="ECO:0000256" key="8">
    <source>
        <dbReference type="ARBA" id="ARBA00048067"/>
    </source>
</evidence>
<dbReference type="GO" id="GO:0008839">
    <property type="term" value="F:4-hydroxy-tetrahydrodipicolinate reductase"/>
    <property type="evidence" value="ECO:0007669"/>
    <property type="project" value="InterPro"/>
</dbReference>
<comment type="pathway">
    <text evidence="1 10 12">Carbohydrate degradation; glycolysis; pyruvate from D-glyceraldehyde 3-phosphate: step 1/5.</text>
</comment>
<dbReference type="SMART" id="SM00846">
    <property type="entry name" value="Gp_dh_N"/>
    <property type="match status" value="1"/>
</dbReference>
<keyword evidence="7 10" id="KW-0324">Glycolysis</keyword>
<dbReference type="Gene3D" id="3.30.360.10">
    <property type="entry name" value="Dihydrodipicolinate Reductase, domain 2"/>
    <property type="match status" value="1"/>
</dbReference>
<evidence type="ECO:0000256" key="2">
    <source>
        <dbReference type="ARBA" id="ARBA00007406"/>
    </source>
</evidence>
<dbReference type="Pfam" id="PF01113">
    <property type="entry name" value="DapB_N"/>
    <property type="match status" value="1"/>
</dbReference>
<evidence type="ECO:0000313" key="15">
    <source>
        <dbReference type="Proteomes" id="UP000035301"/>
    </source>
</evidence>
<dbReference type="GO" id="GO:0005737">
    <property type="term" value="C:cytoplasm"/>
    <property type="evidence" value="ECO:0007669"/>
    <property type="project" value="UniProtKB-SubCell"/>
</dbReference>